<comment type="caution">
    <text evidence="3">The sequence shown here is derived from an EMBL/GenBank/DDBJ whole genome shotgun (WGS) entry which is preliminary data.</text>
</comment>
<dbReference type="Pfam" id="PF00535">
    <property type="entry name" value="Glycos_transf_2"/>
    <property type="match status" value="1"/>
</dbReference>
<keyword evidence="4" id="KW-1185">Reference proteome</keyword>
<sequence>MAVVVVTYQSASTIDDCLQRLRAAHGVAAIRVVDNLSSDGSLAIVQRHATADPRVRFIANPDNPGFALACNQGAADVAGLGACSGAGACRWLAFVNPDALVETDTLIRLRALAIARADVANGILLGADLVDEDGLRDPAARRRNPDFVAMFAGMPGALLRRFPDALRGGRAISPDRSANGAPRRGDRPLAIAPDDTQLLQRVDAVSGALMFLSRDLFERIGGFDEGYRLHAEDLDLCRRASAAGAVVAVANQVRVVHVRGVSSRSNPWFVEWHKHRGLWRYFSKFEADRRGPLLRAAVFTAIWSRFPFAVTRALLRNRS</sequence>
<name>A0A0A0ERX2_9GAMM</name>
<proteinExistence type="predicted"/>
<dbReference type="AlphaFoldDB" id="A0A0A0ERX2"/>
<dbReference type="STRING" id="1122185.N792_01815"/>
<evidence type="ECO:0000256" key="1">
    <source>
        <dbReference type="SAM" id="MobiDB-lite"/>
    </source>
</evidence>
<evidence type="ECO:0000259" key="2">
    <source>
        <dbReference type="Pfam" id="PF00535"/>
    </source>
</evidence>
<dbReference type="SUPFAM" id="SSF53448">
    <property type="entry name" value="Nucleotide-diphospho-sugar transferases"/>
    <property type="match status" value="1"/>
</dbReference>
<dbReference type="GO" id="GO:0016740">
    <property type="term" value="F:transferase activity"/>
    <property type="evidence" value="ECO:0007669"/>
    <property type="project" value="UniProtKB-KW"/>
</dbReference>
<dbReference type="PANTHER" id="PTHR43179">
    <property type="entry name" value="RHAMNOSYLTRANSFERASE WBBL"/>
    <property type="match status" value="1"/>
</dbReference>
<feature type="domain" description="Glycosyltransferase 2-like" evidence="2">
    <location>
        <begin position="3"/>
        <end position="124"/>
    </location>
</feature>
<dbReference type="InterPro" id="IPR029044">
    <property type="entry name" value="Nucleotide-diphossugar_trans"/>
</dbReference>
<dbReference type="Pfam" id="PF13641">
    <property type="entry name" value="Glyco_tranf_2_3"/>
    <property type="match status" value="1"/>
</dbReference>
<gene>
    <name evidence="3" type="ORF">N792_01815</name>
</gene>
<evidence type="ECO:0000313" key="4">
    <source>
        <dbReference type="Proteomes" id="UP000030017"/>
    </source>
</evidence>
<dbReference type="EMBL" id="AVPS01000001">
    <property type="protein sequence ID" value="KGM52985.1"/>
    <property type="molecule type" value="Genomic_DNA"/>
</dbReference>
<reference evidence="3 4" key="1">
    <citation type="submission" date="2013-08" db="EMBL/GenBank/DDBJ databases">
        <title>Genome sequencing of Lysobacter.</title>
        <authorList>
            <person name="Zhang S."/>
            <person name="Wang G."/>
        </authorList>
    </citation>
    <scope>NUCLEOTIDE SEQUENCE [LARGE SCALE GENOMIC DNA]</scope>
    <source>
        <strain evidence="3 4">Ko07</strain>
    </source>
</reference>
<feature type="region of interest" description="Disordered" evidence="1">
    <location>
        <begin position="170"/>
        <end position="189"/>
    </location>
</feature>
<keyword evidence="3" id="KW-0808">Transferase</keyword>
<accession>A0A0A0ERX2</accession>
<dbReference type="PANTHER" id="PTHR43179:SF7">
    <property type="entry name" value="RHAMNOSYLTRANSFERASE WBBL"/>
    <property type="match status" value="1"/>
</dbReference>
<dbReference type="eggNOG" id="COG1216">
    <property type="taxonomic scope" value="Bacteria"/>
</dbReference>
<dbReference type="InterPro" id="IPR001173">
    <property type="entry name" value="Glyco_trans_2-like"/>
</dbReference>
<evidence type="ECO:0000313" key="3">
    <source>
        <dbReference type="EMBL" id="KGM52985.1"/>
    </source>
</evidence>
<dbReference type="Gene3D" id="3.90.550.10">
    <property type="entry name" value="Spore Coat Polysaccharide Biosynthesis Protein SpsA, Chain A"/>
    <property type="match status" value="1"/>
</dbReference>
<dbReference type="Proteomes" id="UP000030017">
    <property type="component" value="Unassembled WGS sequence"/>
</dbReference>
<protein>
    <submittedName>
        <fullName evidence="3">Glycosyl transferase</fullName>
    </submittedName>
</protein>
<organism evidence="3 4">
    <name type="scientific">Lysobacter concretionis Ko07 = DSM 16239</name>
    <dbReference type="NCBI Taxonomy" id="1122185"/>
    <lineage>
        <taxon>Bacteria</taxon>
        <taxon>Pseudomonadati</taxon>
        <taxon>Pseudomonadota</taxon>
        <taxon>Gammaproteobacteria</taxon>
        <taxon>Lysobacterales</taxon>
        <taxon>Lysobacteraceae</taxon>
        <taxon>Novilysobacter</taxon>
    </lineage>
</organism>